<feature type="domain" description="N-acetyltransferase" evidence="1">
    <location>
        <begin position="1"/>
        <end position="143"/>
    </location>
</feature>
<dbReference type="InterPro" id="IPR016181">
    <property type="entry name" value="Acyl_CoA_acyltransferase"/>
</dbReference>
<protein>
    <submittedName>
        <fullName evidence="2">GNAT family N-acetyltransferase</fullName>
    </submittedName>
</protein>
<dbReference type="Proteomes" id="UP001231941">
    <property type="component" value="Unassembled WGS sequence"/>
</dbReference>
<proteinExistence type="predicted"/>
<evidence type="ECO:0000313" key="3">
    <source>
        <dbReference type="Proteomes" id="UP001231941"/>
    </source>
</evidence>
<dbReference type="InterPro" id="IPR017255">
    <property type="entry name" value="AcTrfase_GNAT_prd"/>
</dbReference>
<dbReference type="PROSITE" id="PS51186">
    <property type="entry name" value="GNAT"/>
    <property type="match status" value="1"/>
</dbReference>
<dbReference type="EMBL" id="JAVAMP010000008">
    <property type="protein sequence ID" value="MDP5275484.1"/>
    <property type="molecule type" value="Genomic_DNA"/>
</dbReference>
<name>A0ABT9J1J1_9BACL</name>
<evidence type="ECO:0000313" key="2">
    <source>
        <dbReference type="EMBL" id="MDP5275484.1"/>
    </source>
</evidence>
<organism evidence="2 3">
    <name type="scientific">Chengkuizengella axinellae</name>
    <dbReference type="NCBI Taxonomy" id="3064388"/>
    <lineage>
        <taxon>Bacteria</taxon>
        <taxon>Bacillati</taxon>
        <taxon>Bacillota</taxon>
        <taxon>Bacilli</taxon>
        <taxon>Bacillales</taxon>
        <taxon>Paenibacillaceae</taxon>
        <taxon>Chengkuizengella</taxon>
    </lineage>
</organism>
<keyword evidence="3" id="KW-1185">Reference proteome</keyword>
<sequence length="156" mass="18053">MKLRNLKPSDYTAISPLIDEWWGGRKMSHLLPKLFFDHFNDTSFIVEKDGDIIGFLIGFLSQTSSDKAYIHFVGVDPKYRKFNVGRQLYNTFFDQVKQNDRHSVHCITSPVNKTSIAFHLKMGFLIEGGDKEIDGVYVHSDYDSPAEDRVLFMKRI</sequence>
<comment type="caution">
    <text evidence="2">The sequence shown here is derived from an EMBL/GenBank/DDBJ whole genome shotgun (WGS) entry which is preliminary data.</text>
</comment>
<gene>
    <name evidence="2" type="ORF">Q5Y73_15350</name>
</gene>
<dbReference type="InterPro" id="IPR000182">
    <property type="entry name" value="GNAT_dom"/>
</dbReference>
<dbReference type="SUPFAM" id="SSF55729">
    <property type="entry name" value="Acyl-CoA N-acyltransferases (Nat)"/>
    <property type="match status" value="1"/>
</dbReference>
<dbReference type="PIRSF" id="PIRSF037663">
    <property type="entry name" value="Acetyltransf_GNAT_prd"/>
    <property type="match status" value="1"/>
</dbReference>
<dbReference type="Pfam" id="PF00583">
    <property type="entry name" value="Acetyltransf_1"/>
    <property type="match status" value="1"/>
</dbReference>
<dbReference type="CDD" id="cd04301">
    <property type="entry name" value="NAT_SF"/>
    <property type="match status" value="1"/>
</dbReference>
<reference evidence="2 3" key="1">
    <citation type="submission" date="2023-08" db="EMBL/GenBank/DDBJ databases">
        <authorList>
            <person name="Park J.-S."/>
        </authorList>
    </citation>
    <scope>NUCLEOTIDE SEQUENCE [LARGE SCALE GENOMIC DNA]</scope>
    <source>
        <strain evidence="2 3">2205SS18-9</strain>
    </source>
</reference>
<dbReference type="RefSeq" id="WP_305992794.1">
    <property type="nucleotide sequence ID" value="NZ_JAVAMP010000008.1"/>
</dbReference>
<dbReference type="Gene3D" id="3.40.630.30">
    <property type="match status" value="1"/>
</dbReference>
<accession>A0ABT9J1J1</accession>
<evidence type="ECO:0000259" key="1">
    <source>
        <dbReference type="PROSITE" id="PS51186"/>
    </source>
</evidence>